<evidence type="ECO:0000256" key="1">
    <source>
        <dbReference type="SAM" id="MobiDB-lite"/>
    </source>
</evidence>
<dbReference type="Proteomes" id="UP001557465">
    <property type="component" value="Unassembled WGS sequence"/>
</dbReference>
<dbReference type="EMBL" id="JBFRYC010000008">
    <property type="protein sequence ID" value="MEX1662718.1"/>
    <property type="molecule type" value="Genomic_DNA"/>
</dbReference>
<evidence type="ECO:0000313" key="3">
    <source>
        <dbReference type="Proteomes" id="UP001557465"/>
    </source>
</evidence>
<protein>
    <submittedName>
        <fullName evidence="2">Uncharacterized protein</fullName>
    </submittedName>
</protein>
<dbReference type="RefSeq" id="WP_368392420.1">
    <property type="nucleotide sequence ID" value="NZ_JBFRYC010000008.1"/>
</dbReference>
<feature type="region of interest" description="Disordered" evidence="1">
    <location>
        <begin position="1"/>
        <end position="30"/>
    </location>
</feature>
<accession>A0ABV3TMA5</accession>
<proteinExistence type="predicted"/>
<keyword evidence="3" id="KW-1185">Reference proteome</keyword>
<organism evidence="2 3">
    <name type="scientific">Thioclava arctica</name>
    <dbReference type="NCBI Taxonomy" id="3238301"/>
    <lineage>
        <taxon>Bacteria</taxon>
        <taxon>Pseudomonadati</taxon>
        <taxon>Pseudomonadota</taxon>
        <taxon>Alphaproteobacteria</taxon>
        <taxon>Rhodobacterales</taxon>
        <taxon>Paracoccaceae</taxon>
        <taxon>Thioclava</taxon>
    </lineage>
</organism>
<sequence length="64" mass="6929">MRSRSGIVFSFQQSEPCAKGGDRRGSDRSNLGAWRVDDFASDTAVHDKAEQGVITLANFGSLPK</sequence>
<evidence type="ECO:0000313" key="2">
    <source>
        <dbReference type="EMBL" id="MEX1662718.1"/>
    </source>
</evidence>
<comment type="caution">
    <text evidence="2">The sequence shown here is derived from an EMBL/GenBank/DDBJ whole genome shotgun (WGS) entry which is preliminary data.</text>
</comment>
<name>A0ABV3TMA5_9RHOB</name>
<gene>
    <name evidence="2" type="ORF">AB4874_13815</name>
</gene>
<reference evidence="2 3" key="1">
    <citation type="journal article" date="2011" name="Int. J. Syst. Evol. Microbiol.">
        <title>Zhongshania antarctica gen. nov., sp. nov. and Zhongshania guokunii sp. nov., gammaproteobacteria respectively isolated from coastal attached (fast) ice and surface seawater of the Antarctic.</title>
        <authorList>
            <person name="Li H.J."/>
            <person name="Zhang X.Y."/>
            <person name="Chen C.X."/>
            <person name="Zhang Y.J."/>
            <person name="Gao Z.M."/>
            <person name="Yu Y."/>
            <person name="Chen X.L."/>
            <person name="Chen B."/>
            <person name="Zhang Y.Z."/>
        </authorList>
    </citation>
    <scope>NUCLEOTIDE SEQUENCE [LARGE SCALE GENOMIC DNA]</scope>
    <source>
        <strain evidence="2 3">15-R06ZXC-3</strain>
    </source>
</reference>